<dbReference type="AlphaFoldDB" id="G3I9W0"/>
<proteinExistence type="predicted"/>
<feature type="compositionally biased region" description="Basic and acidic residues" evidence="1">
    <location>
        <begin position="220"/>
        <end position="232"/>
    </location>
</feature>
<gene>
    <name evidence="2" type="ORF">I79_020371</name>
</gene>
<dbReference type="EMBL" id="JH001650">
    <property type="protein sequence ID" value="EGW09026.1"/>
    <property type="molecule type" value="Genomic_DNA"/>
</dbReference>
<feature type="compositionally biased region" description="Polar residues" evidence="1">
    <location>
        <begin position="209"/>
        <end position="219"/>
    </location>
</feature>
<accession>G3I9W0</accession>
<feature type="region of interest" description="Disordered" evidence="1">
    <location>
        <begin position="193"/>
        <end position="260"/>
    </location>
</feature>
<evidence type="ECO:0000313" key="3">
    <source>
        <dbReference type="Proteomes" id="UP000001075"/>
    </source>
</evidence>
<organism evidence="2 3">
    <name type="scientific">Cricetulus griseus</name>
    <name type="common">Chinese hamster</name>
    <name type="synonym">Cricetulus barabensis griseus</name>
    <dbReference type="NCBI Taxonomy" id="10029"/>
    <lineage>
        <taxon>Eukaryota</taxon>
        <taxon>Metazoa</taxon>
        <taxon>Chordata</taxon>
        <taxon>Craniata</taxon>
        <taxon>Vertebrata</taxon>
        <taxon>Euteleostomi</taxon>
        <taxon>Mammalia</taxon>
        <taxon>Eutheria</taxon>
        <taxon>Euarchontoglires</taxon>
        <taxon>Glires</taxon>
        <taxon>Rodentia</taxon>
        <taxon>Myomorpha</taxon>
        <taxon>Muroidea</taxon>
        <taxon>Cricetidae</taxon>
        <taxon>Cricetinae</taxon>
        <taxon>Cricetulus</taxon>
    </lineage>
</organism>
<reference evidence="3" key="1">
    <citation type="journal article" date="2011" name="Nat. Biotechnol.">
        <title>The genomic sequence of the Chinese hamster ovary (CHO)-K1 cell line.</title>
        <authorList>
            <person name="Xu X."/>
            <person name="Nagarajan H."/>
            <person name="Lewis N.E."/>
            <person name="Pan S."/>
            <person name="Cai Z."/>
            <person name="Liu X."/>
            <person name="Chen W."/>
            <person name="Xie M."/>
            <person name="Wang W."/>
            <person name="Hammond S."/>
            <person name="Andersen M.R."/>
            <person name="Neff N."/>
            <person name="Passarelli B."/>
            <person name="Koh W."/>
            <person name="Fan H.C."/>
            <person name="Wang J."/>
            <person name="Gui Y."/>
            <person name="Lee K.H."/>
            <person name="Betenbaugh M.J."/>
            <person name="Quake S.R."/>
            <person name="Famili I."/>
            <person name="Palsson B.O."/>
            <person name="Wang J."/>
        </authorList>
    </citation>
    <scope>NUCLEOTIDE SEQUENCE [LARGE SCALE GENOMIC DNA]</scope>
    <source>
        <strain evidence="3">CHO K1 cell line</strain>
    </source>
</reference>
<dbReference type="InParanoid" id="G3I9W0"/>
<evidence type="ECO:0000256" key="1">
    <source>
        <dbReference type="SAM" id="MobiDB-lite"/>
    </source>
</evidence>
<evidence type="ECO:0000313" key="2">
    <source>
        <dbReference type="EMBL" id="EGW09026.1"/>
    </source>
</evidence>
<protein>
    <submittedName>
        <fullName evidence="2">Uncharacterized protein</fullName>
    </submittedName>
</protein>
<dbReference type="Proteomes" id="UP000001075">
    <property type="component" value="Unassembled WGS sequence"/>
</dbReference>
<name>G3I9W0_CRIGR</name>
<sequence>MQVPALCAPAIPSHSACVPRQPAPLGSLGLRKKQLFLQQFPEIGAKGKRQYAFRRVDYNTQNALLLYLCEVAPGHLQLRKRKVINHLRTSLSSMHCLQEDSFFRRGLSSSPIGVRRDPQTPLPSFLCAKAVAHFRWKRQGEGAGFTDPVGGRRRCRCLGAVQRRLGVVRGVCCDRLYCTYRGDRASATVVDVRPPLDVGPRKEHAPRTPTISPSSARQRGQSERSQDADGVRDLYLSPRRPGPGHWRMVSGRSECLGKGR</sequence>